<dbReference type="Proteomes" id="UP000264353">
    <property type="component" value="Chromosome A10"/>
</dbReference>
<organism evidence="3 4">
    <name type="scientific">Brassica campestris</name>
    <name type="common">Field mustard</name>
    <dbReference type="NCBI Taxonomy" id="3711"/>
    <lineage>
        <taxon>Eukaryota</taxon>
        <taxon>Viridiplantae</taxon>
        <taxon>Streptophyta</taxon>
        <taxon>Embryophyta</taxon>
        <taxon>Tracheophyta</taxon>
        <taxon>Spermatophyta</taxon>
        <taxon>Magnoliopsida</taxon>
        <taxon>eudicotyledons</taxon>
        <taxon>Gunneridae</taxon>
        <taxon>Pentapetalae</taxon>
        <taxon>rosids</taxon>
        <taxon>malvids</taxon>
        <taxon>Brassicales</taxon>
        <taxon>Brassicaceae</taxon>
        <taxon>Brassiceae</taxon>
        <taxon>Brassica</taxon>
    </lineage>
</organism>
<feature type="region of interest" description="Disordered" evidence="1">
    <location>
        <begin position="408"/>
        <end position="570"/>
    </location>
</feature>
<evidence type="ECO:0000259" key="2">
    <source>
        <dbReference type="Pfam" id="PF14111"/>
    </source>
</evidence>
<dbReference type="InterPro" id="IPR040256">
    <property type="entry name" value="At4g02000-like"/>
</dbReference>
<dbReference type="InterPro" id="IPR025558">
    <property type="entry name" value="DUF4283"/>
</dbReference>
<feature type="compositionally biased region" description="Basic and acidic residues" evidence="1">
    <location>
        <begin position="409"/>
        <end position="425"/>
    </location>
</feature>
<feature type="compositionally biased region" description="Basic and acidic residues" evidence="1">
    <location>
        <begin position="7"/>
        <end position="20"/>
    </location>
</feature>
<reference evidence="3 4" key="1">
    <citation type="submission" date="2018-06" db="EMBL/GenBank/DDBJ databases">
        <title>WGS assembly of Brassica rapa FPsc.</title>
        <authorList>
            <person name="Bowman J."/>
            <person name="Kohchi T."/>
            <person name="Yamato K."/>
            <person name="Jenkins J."/>
            <person name="Shu S."/>
            <person name="Ishizaki K."/>
            <person name="Yamaoka S."/>
            <person name="Nishihama R."/>
            <person name="Nakamura Y."/>
            <person name="Berger F."/>
            <person name="Adam C."/>
            <person name="Aki S."/>
            <person name="Althoff F."/>
            <person name="Araki T."/>
            <person name="Arteaga-Vazquez M."/>
            <person name="Balasubrmanian S."/>
            <person name="Bauer D."/>
            <person name="Boehm C."/>
            <person name="Briginshaw L."/>
            <person name="Caballero-Perez J."/>
            <person name="Catarino B."/>
            <person name="Chen F."/>
            <person name="Chiyoda S."/>
            <person name="Chovatia M."/>
            <person name="Davies K."/>
            <person name="Delmans M."/>
            <person name="Demura T."/>
            <person name="Dierschke T."/>
            <person name="Dolan L."/>
            <person name="Dorantes-Acosta A."/>
            <person name="Eklund D."/>
            <person name="Florent S."/>
            <person name="Flores-Sandoval E."/>
            <person name="Fujiyama A."/>
            <person name="Fukuzawa H."/>
            <person name="Galik B."/>
            <person name="Grimanelli D."/>
            <person name="Grimwood J."/>
            <person name="Grossniklaus U."/>
            <person name="Hamada T."/>
            <person name="Haseloff J."/>
            <person name="Hetherington A."/>
            <person name="Higo A."/>
            <person name="Hirakawa Y."/>
            <person name="Hundley H."/>
            <person name="Ikeda Y."/>
            <person name="Inoue K."/>
            <person name="Inoue S."/>
            <person name="Ishida S."/>
            <person name="Jia Q."/>
            <person name="Kakita M."/>
            <person name="Kanazawa T."/>
            <person name="Kawai Y."/>
            <person name="Kawashima T."/>
            <person name="Kennedy M."/>
            <person name="Kinose K."/>
            <person name="Kinoshita T."/>
            <person name="Kohara Y."/>
            <person name="Koide E."/>
            <person name="Komatsu K."/>
            <person name="Kopischke S."/>
            <person name="Kubo M."/>
            <person name="Kyozuka J."/>
            <person name="Lagercrantz U."/>
            <person name="Lin S."/>
            <person name="Lindquist E."/>
            <person name="Lipzen A."/>
            <person name="Lu C."/>
            <person name="Luna E."/>
            <person name="Martienssen R."/>
            <person name="Minamino N."/>
            <person name="Mizutani M."/>
            <person name="Mizutani M."/>
            <person name="Mochizuki N."/>
            <person name="Monte I."/>
            <person name="Mosher R."/>
            <person name="Nagasaki H."/>
            <person name="Nakagami H."/>
            <person name="Naramoto S."/>
            <person name="Nishitani K."/>
            <person name="Ohtani M."/>
            <person name="Okamoto T."/>
            <person name="Okumura M."/>
            <person name="Phillips J."/>
            <person name="Pollak B."/>
            <person name="Reinders A."/>
            <person name="Roevekamp M."/>
            <person name="Sano R."/>
            <person name="Sawa S."/>
            <person name="Schmid M."/>
            <person name="Shirakawa M."/>
            <person name="Solano R."/>
            <person name="Spunde A."/>
            <person name="Suetsugu N."/>
            <person name="Sugano S."/>
            <person name="Sugiyama A."/>
            <person name="Sun R."/>
            <person name="Suzuki Y."/>
            <person name="Takenaka M."/>
            <person name="Takezawa D."/>
            <person name="Tomogane H."/>
            <person name="Tsuzuki M."/>
            <person name="Ueda T."/>
            <person name="Umeda M."/>
            <person name="Ward J."/>
            <person name="Watanabe Y."/>
            <person name="Yazaki K."/>
            <person name="Yokoyama R."/>
            <person name="Yoshitake Y."/>
            <person name="Yotsui I."/>
            <person name="Zachgo S."/>
            <person name="Schmutz J."/>
        </authorList>
    </citation>
    <scope>NUCLEOTIDE SEQUENCE [LARGE SCALE GENOMIC DNA]</scope>
    <source>
        <strain evidence="4">cv. B-3</strain>
    </source>
</reference>
<evidence type="ECO:0000313" key="3">
    <source>
        <dbReference type="EMBL" id="RID42450.1"/>
    </source>
</evidence>
<dbReference type="Pfam" id="PF14111">
    <property type="entry name" value="DUF4283"/>
    <property type="match status" value="1"/>
</dbReference>
<dbReference type="PANTHER" id="PTHR31286:SF163">
    <property type="entry name" value="ZINC KNUCKLE CX2CX4HX4C DOMAIN-CONTAINING PROTEIN"/>
    <property type="match status" value="1"/>
</dbReference>
<feature type="compositionally biased region" description="Basic residues" evidence="1">
    <location>
        <begin position="548"/>
        <end position="557"/>
    </location>
</feature>
<feature type="non-terminal residue" evidence="3">
    <location>
        <position position="570"/>
    </location>
</feature>
<sequence length="570" mass="65387">MAHRRLSSAEKGKGLDFEHQEPARATRVKVPLPDNSDLLRKHSLTLIGRVTNKTAQKVWSLIPFFTEHWKTEFKPVGSDLGNGLFQFQFELESDLLAVLDQRPYHYARWMVILQRWEPTTSPRFPSLIPFWIKVQGLPVHLWTEPTIRCIGGNIGQYEKAEISALSARMRVHIDGLLPLIKSTIVEYPNGDEVSATLVYERLDKHCTKCLRLDHELNECLVARAEEKAKKAAQEKADEAAGSTVCKEKEPNRDSQFHPANMQRNEGFRFSATNRETSQSRGYTKEGRDYAHHRKPKYQSKIWHERSSLRQSSQARERAKFKNMRFTRTSREHSNFRQIPEPQTRSYYREVSRRTPENIETVSSASKIHQEASDRGNPLQTTPAYIPDEVLNEARAELRDYMIQYTKSADPTEREARKERFRKAEEQGEMEEAAIQMAKTSMSISADRKRRALDEATPERVPATQRLGSSSQQKSVSREENSHELMLNSQERLPVSLRVGPAIPQNTNQEETETFHDTNSSERIPATQRLGPPLASPTDRTKDPEAAIPKRKPGRPPGRKAQEKILQEHGA</sequence>
<accession>A0A397XVF6</accession>
<gene>
    <name evidence="3" type="ORF">BRARA_J02333</name>
</gene>
<dbReference type="PANTHER" id="PTHR31286">
    <property type="entry name" value="GLYCINE-RICH CELL WALL STRUCTURAL PROTEIN 1.8-LIKE"/>
    <property type="match status" value="1"/>
</dbReference>
<feature type="region of interest" description="Disordered" evidence="1">
    <location>
        <begin position="1"/>
        <end position="20"/>
    </location>
</feature>
<name>A0A397XVF6_BRACM</name>
<feature type="compositionally biased region" description="Polar residues" evidence="1">
    <location>
        <begin position="270"/>
        <end position="281"/>
    </location>
</feature>
<dbReference type="EMBL" id="CM010637">
    <property type="protein sequence ID" value="RID42450.1"/>
    <property type="molecule type" value="Genomic_DNA"/>
</dbReference>
<feature type="domain" description="DUF4283" evidence="2">
    <location>
        <begin position="41"/>
        <end position="122"/>
    </location>
</feature>
<feature type="compositionally biased region" description="Polar residues" evidence="1">
    <location>
        <begin position="465"/>
        <end position="474"/>
    </location>
</feature>
<feature type="compositionally biased region" description="Basic and acidic residues" evidence="1">
    <location>
        <begin position="245"/>
        <end position="255"/>
    </location>
</feature>
<feature type="compositionally biased region" description="Basic and acidic residues" evidence="1">
    <location>
        <begin position="559"/>
        <end position="570"/>
    </location>
</feature>
<evidence type="ECO:0000313" key="4">
    <source>
        <dbReference type="Proteomes" id="UP000264353"/>
    </source>
</evidence>
<protein>
    <recommendedName>
        <fullName evidence="2">DUF4283 domain-containing protein</fullName>
    </recommendedName>
</protein>
<proteinExistence type="predicted"/>
<feature type="region of interest" description="Disordered" evidence="1">
    <location>
        <begin position="234"/>
        <end position="297"/>
    </location>
</feature>
<evidence type="ECO:0000256" key="1">
    <source>
        <dbReference type="SAM" id="MobiDB-lite"/>
    </source>
</evidence>
<dbReference type="AlphaFoldDB" id="A0A397XVF6"/>